<dbReference type="Gene3D" id="6.20.220.20">
    <property type="entry name" value="Recombination protein O, zinc-binding domain"/>
    <property type="match status" value="1"/>
</dbReference>
<protein>
    <recommendedName>
        <fullName evidence="2 7">DNA repair protein RecO</fullName>
    </recommendedName>
    <alternativeName>
        <fullName evidence="6 7">Recombination protein O</fullName>
    </alternativeName>
</protein>
<dbReference type="SUPFAM" id="SSF57863">
    <property type="entry name" value="ArfGap/RecO-like zinc finger"/>
    <property type="match status" value="1"/>
</dbReference>
<dbReference type="Gene3D" id="1.20.1440.120">
    <property type="entry name" value="Recombination protein O, C-terminal domain"/>
    <property type="match status" value="1"/>
</dbReference>
<evidence type="ECO:0000256" key="5">
    <source>
        <dbReference type="ARBA" id="ARBA00023204"/>
    </source>
</evidence>
<evidence type="ECO:0000259" key="8">
    <source>
        <dbReference type="Pfam" id="PF11967"/>
    </source>
</evidence>
<dbReference type="InterPro" id="IPR037278">
    <property type="entry name" value="ARFGAP/RecO"/>
</dbReference>
<dbReference type="GO" id="GO:0043590">
    <property type="term" value="C:bacterial nucleoid"/>
    <property type="evidence" value="ECO:0007669"/>
    <property type="project" value="TreeGrafter"/>
</dbReference>
<dbReference type="InterPro" id="IPR003717">
    <property type="entry name" value="RecO"/>
</dbReference>
<comment type="caution">
    <text evidence="9">The sequence shown here is derived from an EMBL/GenBank/DDBJ whole genome shotgun (WGS) entry which is preliminary data.</text>
</comment>
<dbReference type="HAMAP" id="MF_00201">
    <property type="entry name" value="RecO"/>
    <property type="match status" value="1"/>
</dbReference>
<comment type="function">
    <text evidence="7">Involved in DNA repair and RecF pathway recombination.</text>
</comment>
<dbReference type="Gene3D" id="2.40.50.140">
    <property type="entry name" value="Nucleic acid-binding proteins"/>
    <property type="match status" value="1"/>
</dbReference>
<dbReference type="RefSeq" id="WP_174405616.1">
    <property type="nucleotide sequence ID" value="NZ_BLVO01000013.1"/>
</dbReference>
<dbReference type="AlphaFoldDB" id="A0A7J0BK10"/>
<organism evidence="9 10">
    <name type="scientific">Desulfovibrio subterraneus</name>
    <dbReference type="NCBI Taxonomy" id="2718620"/>
    <lineage>
        <taxon>Bacteria</taxon>
        <taxon>Pseudomonadati</taxon>
        <taxon>Thermodesulfobacteriota</taxon>
        <taxon>Desulfovibrionia</taxon>
        <taxon>Desulfovibrionales</taxon>
        <taxon>Desulfovibrionaceae</taxon>
        <taxon>Desulfovibrio</taxon>
    </lineage>
</organism>
<dbReference type="InterPro" id="IPR042242">
    <property type="entry name" value="RecO_C"/>
</dbReference>
<keyword evidence="10" id="KW-1185">Reference proteome</keyword>
<name>A0A7J0BK10_9BACT</name>
<accession>A0A7J0BK10</accession>
<dbReference type="NCBIfam" id="TIGR00613">
    <property type="entry name" value="reco"/>
    <property type="match status" value="1"/>
</dbReference>
<keyword evidence="4 7" id="KW-0233">DNA recombination</keyword>
<dbReference type="EMBL" id="BLVO01000013">
    <property type="protein sequence ID" value="GFM33979.1"/>
    <property type="molecule type" value="Genomic_DNA"/>
</dbReference>
<dbReference type="InterPro" id="IPR022572">
    <property type="entry name" value="DNA_rep/recomb_RecO_N"/>
</dbReference>
<dbReference type="PANTHER" id="PTHR33991">
    <property type="entry name" value="DNA REPAIR PROTEIN RECO"/>
    <property type="match status" value="1"/>
</dbReference>
<dbReference type="GO" id="GO:0006310">
    <property type="term" value="P:DNA recombination"/>
    <property type="evidence" value="ECO:0007669"/>
    <property type="project" value="UniProtKB-UniRule"/>
</dbReference>
<evidence type="ECO:0000313" key="10">
    <source>
        <dbReference type="Proteomes" id="UP000503840"/>
    </source>
</evidence>
<dbReference type="Pfam" id="PF11967">
    <property type="entry name" value="RecO_N"/>
    <property type="match status" value="1"/>
</dbReference>
<dbReference type="SUPFAM" id="SSF50249">
    <property type="entry name" value="Nucleic acid-binding proteins"/>
    <property type="match status" value="1"/>
</dbReference>
<sequence length="247" mass="27541">MDYTDKGIILRIGRFKEADLWVRFLSPEHGIFTAFAFGGCRSRQRFSGCLDHLNQVLFRVKGSRMAAYNSLEEGTLLRSPVRLRTDLQRLGLAVNCQKFIEAMGVSAEGAGAAFSLFEGVLALLQESEKVDPLLPLLFRARFAFEQGYRPETGHCMQCGTLIGQGGGVFHVQEGVLFCGNCTAPSGPRFRMGNESLDALRFVQDNPPLCWTALDLSPRARKEITRAVDGFIQFHVGLAWEKGMFRRV</sequence>
<evidence type="ECO:0000313" key="9">
    <source>
        <dbReference type="EMBL" id="GFM33979.1"/>
    </source>
</evidence>
<reference evidence="9 10" key="1">
    <citation type="submission" date="2020-05" db="EMBL/GenBank/DDBJ databases">
        <title>Draft genome sequence of Desulfovibrio sp. strain HN2T.</title>
        <authorList>
            <person name="Ueno A."/>
            <person name="Tamazawa S."/>
            <person name="Tamamura S."/>
            <person name="Murakami T."/>
            <person name="Kiyama T."/>
            <person name="Inomata H."/>
            <person name="Amano Y."/>
            <person name="Miyakawa K."/>
            <person name="Tamaki H."/>
            <person name="Naganuma T."/>
            <person name="Kaneko K."/>
        </authorList>
    </citation>
    <scope>NUCLEOTIDE SEQUENCE [LARGE SCALE GENOMIC DNA]</scope>
    <source>
        <strain evidence="9 10">HN2</strain>
    </source>
</reference>
<evidence type="ECO:0000256" key="3">
    <source>
        <dbReference type="ARBA" id="ARBA00022763"/>
    </source>
</evidence>
<comment type="similarity">
    <text evidence="1 7">Belongs to the RecO family.</text>
</comment>
<dbReference type="PANTHER" id="PTHR33991:SF1">
    <property type="entry name" value="DNA REPAIR PROTEIN RECO"/>
    <property type="match status" value="1"/>
</dbReference>
<evidence type="ECO:0000256" key="1">
    <source>
        <dbReference type="ARBA" id="ARBA00007452"/>
    </source>
</evidence>
<dbReference type="GO" id="GO:0006302">
    <property type="term" value="P:double-strand break repair"/>
    <property type="evidence" value="ECO:0007669"/>
    <property type="project" value="TreeGrafter"/>
</dbReference>
<evidence type="ECO:0000256" key="7">
    <source>
        <dbReference type="HAMAP-Rule" id="MF_00201"/>
    </source>
</evidence>
<evidence type="ECO:0000256" key="2">
    <source>
        <dbReference type="ARBA" id="ARBA00021310"/>
    </source>
</evidence>
<dbReference type="Proteomes" id="UP000503840">
    <property type="component" value="Unassembled WGS sequence"/>
</dbReference>
<keyword evidence="5 7" id="KW-0234">DNA repair</keyword>
<gene>
    <name evidence="7 9" type="primary">recO</name>
    <name evidence="9" type="ORF">DSM101010T_23440</name>
</gene>
<dbReference type="Pfam" id="PF02565">
    <property type="entry name" value="RecO_C"/>
    <property type="match status" value="1"/>
</dbReference>
<evidence type="ECO:0000256" key="6">
    <source>
        <dbReference type="ARBA" id="ARBA00033409"/>
    </source>
</evidence>
<proteinExistence type="inferred from homology"/>
<feature type="domain" description="DNA replication/recombination mediator RecO N-terminal" evidence="8">
    <location>
        <begin position="1"/>
        <end position="77"/>
    </location>
</feature>
<dbReference type="InterPro" id="IPR012340">
    <property type="entry name" value="NA-bd_OB-fold"/>
</dbReference>
<keyword evidence="3 7" id="KW-0227">DNA damage</keyword>
<evidence type="ECO:0000256" key="4">
    <source>
        <dbReference type="ARBA" id="ARBA00023172"/>
    </source>
</evidence>